<accession>A0A5Q2WG26</accession>
<proteinExistence type="predicted"/>
<dbReference type="EMBL" id="MN444870">
    <property type="protein sequence ID" value="QGH75814.1"/>
    <property type="molecule type" value="Genomic_DNA"/>
</dbReference>
<dbReference type="Pfam" id="PF11753">
    <property type="entry name" value="DUF3310"/>
    <property type="match status" value="1"/>
</dbReference>
<dbReference type="Proteomes" id="UP000346466">
    <property type="component" value="Segment"/>
</dbReference>
<keyword evidence="2" id="KW-1185">Reference proteome</keyword>
<dbReference type="InterPro" id="IPR021739">
    <property type="entry name" value="SaV-like"/>
</dbReference>
<dbReference type="GeneID" id="70081309"/>
<dbReference type="KEGG" id="vg:70081309"/>
<protein>
    <submittedName>
        <fullName evidence="1">Uncharacterized protein</fullName>
    </submittedName>
</protein>
<dbReference type="RefSeq" id="YP_010246744.1">
    <property type="nucleotide sequence ID" value="NC_060137.1"/>
</dbReference>
<name>A0A5Q2WG26_9CAUD</name>
<evidence type="ECO:0000313" key="1">
    <source>
        <dbReference type="EMBL" id="QGH75814.1"/>
    </source>
</evidence>
<sequence length="258" mass="29124">MSEFDPVAMPKHYNGFSSGAQPIDIARDLTFCGGNIVKYAARSTRLDNEHNKGDRVEDLRKVIQYAEFEIARLEGEQSRPKHVDYVRQILDNLQPGEAVVLDDEDVAGPDDIEGHEDHVHVAPGEYFRVLRNNFDDNWIAYHPAKVGTVVKSVVTAHGAHRFEYCASEPERTIWVAPEHLEPYTPRIGDKIRITPVADDYHSVKRGAIGEIVKDADEDGDYLGSFAATDYVDYDIYGFTAEPFTQYLRPEDFEPVLAP</sequence>
<reference evidence="1 2" key="1">
    <citation type="submission" date="2019-09" db="EMBL/GenBank/DDBJ databases">
        <authorList>
            <person name="Falcon-Lizardi N."/>
            <person name="Rios-Rosa Y."/>
            <person name="Rivera-Cruz A."/>
            <person name="Rivera-Espinal N.S."/>
            <person name="Rodriguez-Cotto F.E."/>
            <person name="Rosa-Flores A.N."/>
            <person name="Rubin M.R."/>
            <person name="Vazquez E."/>
            <person name="Molloy S.D."/>
            <person name="Garlena R.A."/>
            <person name="Russell D.A."/>
            <person name="Pope W.H."/>
            <person name="Jacobs-Sera D."/>
            <person name="Hatfull G.F."/>
        </authorList>
    </citation>
    <scope>NUCLEOTIDE SEQUENCE [LARGE SCALE GENOMIC DNA]</scope>
</reference>
<evidence type="ECO:0000313" key="2">
    <source>
        <dbReference type="Proteomes" id="UP000346466"/>
    </source>
</evidence>
<organism evidence="1 2">
    <name type="scientific">Gordonia phage Syleon</name>
    <dbReference type="NCBI Taxonomy" id="2653718"/>
    <lineage>
        <taxon>Viruses</taxon>
        <taxon>Duplodnaviria</taxon>
        <taxon>Heunggongvirae</taxon>
        <taxon>Uroviricota</taxon>
        <taxon>Caudoviricetes</taxon>
        <taxon>Deeyouvirinae</taxon>
        <taxon>Octobienvirus</taxon>
        <taxon>Octobienvirus syleon</taxon>
    </lineage>
</organism>
<gene>
    <name evidence="1" type="primary">85</name>
    <name evidence="1" type="ORF">SEA_SYLEON_85</name>
</gene>